<dbReference type="PANTHER" id="PTHR15258">
    <property type="entry name" value="FGF BINDING PROTEIN-RELATED"/>
    <property type="match status" value="1"/>
</dbReference>
<evidence type="ECO:0000256" key="8">
    <source>
        <dbReference type="SAM" id="SignalP"/>
    </source>
</evidence>
<name>A0A3Q0SNL3_AMPCI</name>
<dbReference type="GO" id="GO:0007267">
    <property type="term" value="P:cell-cell signaling"/>
    <property type="evidence" value="ECO:0007669"/>
    <property type="project" value="TreeGrafter"/>
</dbReference>
<evidence type="ECO:0000256" key="5">
    <source>
        <dbReference type="ARBA" id="ARBA00023157"/>
    </source>
</evidence>
<dbReference type="InterPro" id="IPR010510">
    <property type="entry name" value="FGF1-bd"/>
</dbReference>
<keyword evidence="3" id="KW-0964">Secreted</keyword>
<keyword evidence="6" id="KW-0340">Growth factor binding</keyword>
<comment type="subcellular location">
    <subcellularLocation>
        <location evidence="1">Secreted</location>
    </subcellularLocation>
</comment>
<evidence type="ECO:0000256" key="4">
    <source>
        <dbReference type="ARBA" id="ARBA00022729"/>
    </source>
</evidence>
<dbReference type="Pfam" id="PF06473">
    <property type="entry name" value="FGF-BP1"/>
    <property type="match status" value="2"/>
</dbReference>
<dbReference type="GeneTree" id="ENSGT00940000154372"/>
<organism evidence="9 10">
    <name type="scientific">Amphilophus citrinellus</name>
    <name type="common">Midas cichlid</name>
    <name type="synonym">Cichlasoma citrinellum</name>
    <dbReference type="NCBI Taxonomy" id="61819"/>
    <lineage>
        <taxon>Eukaryota</taxon>
        <taxon>Metazoa</taxon>
        <taxon>Chordata</taxon>
        <taxon>Craniata</taxon>
        <taxon>Vertebrata</taxon>
        <taxon>Euteleostomi</taxon>
        <taxon>Actinopterygii</taxon>
        <taxon>Neopterygii</taxon>
        <taxon>Teleostei</taxon>
        <taxon>Neoteleostei</taxon>
        <taxon>Acanthomorphata</taxon>
        <taxon>Ovalentaria</taxon>
        <taxon>Cichlomorphae</taxon>
        <taxon>Cichliformes</taxon>
        <taxon>Cichlidae</taxon>
        <taxon>New World cichlids</taxon>
        <taxon>Cichlasomatinae</taxon>
        <taxon>Heroini</taxon>
        <taxon>Amphilophus</taxon>
    </lineage>
</organism>
<dbReference type="AlphaFoldDB" id="A0A3Q0SNL3"/>
<keyword evidence="4 8" id="KW-0732">Signal</keyword>
<dbReference type="OMA" id="VYWKQIG"/>
<evidence type="ECO:0000256" key="2">
    <source>
        <dbReference type="ARBA" id="ARBA00008326"/>
    </source>
</evidence>
<dbReference type="Proteomes" id="UP000261340">
    <property type="component" value="Unplaced"/>
</dbReference>
<feature type="region of interest" description="Disordered" evidence="7">
    <location>
        <begin position="26"/>
        <end position="54"/>
    </location>
</feature>
<dbReference type="GO" id="GO:0019838">
    <property type="term" value="F:growth factor binding"/>
    <property type="evidence" value="ECO:0007669"/>
    <property type="project" value="UniProtKB-KW"/>
</dbReference>
<protein>
    <submittedName>
        <fullName evidence="9">Fibroblast growth factor binding protein 1</fullName>
    </submittedName>
</protein>
<evidence type="ECO:0000256" key="7">
    <source>
        <dbReference type="SAM" id="MobiDB-lite"/>
    </source>
</evidence>
<dbReference type="STRING" id="61819.ENSACIP00000023348"/>
<accession>A0A3Q0SNL3</accession>
<keyword evidence="10" id="KW-1185">Reference proteome</keyword>
<feature type="signal peptide" evidence="8">
    <location>
        <begin position="1"/>
        <end position="25"/>
    </location>
</feature>
<sequence length="211" mass="23687">MALLTNVTILLVLACISHQVMLGSCQKSHGRKGRGMDKGQRKERSGPKVGRQTKSVSAQLIKGKLVTRDKSKCNWAATGEDLFILSITCKKEDRSFSCEYIARPAACPQYVSNVRLYWKQIGRALKKQNDLCQDSSALVRAGMCRRAARNAHFRLHATQRMKTSPLYVPPSPIKAVKSCQPGNRKRAEEFCGDSWSSFCTFLFTMVQDYDC</sequence>
<evidence type="ECO:0000313" key="9">
    <source>
        <dbReference type="Ensembl" id="ENSACIP00000023348.1"/>
    </source>
</evidence>
<evidence type="ECO:0000256" key="6">
    <source>
        <dbReference type="ARBA" id="ARBA00023183"/>
    </source>
</evidence>
<reference evidence="9" key="1">
    <citation type="submission" date="2025-08" db="UniProtKB">
        <authorList>
            <consortium name="Ensembl"/>
        </authorList>
    </citation>
    <scope>IDENTIFICATION</scope>
</reference>
<keyword evidence="5" id="KW-1015">Disulfide bond</keyword>
<dbReference type="Ensembl" id="ENSACIT00000023961.1">
    <property type="protein sequence ID" value="ENSACIP00000023348.1"/>
    <property type="gene ID" value="ENSACIG00000018138.1"/>
</dbReference>
<evidence type="ECO:0000313" key="10">
    <source>
        <dbReference type="Proteomes" id="UP000261340"/>
    </source>
</evidence>
<dbReference type="GO" id="GO:0005576">
    <property type="term" value="C:extracellular region"/>
    <property type="evidence" value="ECO:0007669"/>
    <property type="project" value="UniProtKB-SubCell"/>
</dbReference>
<evidence type="ECO:0000256" key="3">
    <source>
        <dbReference type="ARBA" id="ARBA00022525"/>
    </source>
</evidence>
<feature type="chain" id="PRO_5018744234" evidence="8">
    <location>
        <begin position="26"/>
        <end position="211"/>
    </location>
</feature>
<comment type="similarity">
    <text evidence="2">Belongs to the fibroblast growth factor-binding protein family.</text>
</comment>
<proteinExistence type="inferred from homology"/>
<evidence type="ECO:0000256" key="1">
    <source>
        <dbReference type="ARBA" id="ARBA00004613"/>
    </source>
</evidence>
<feature type="compositionally biased region" description="Basic and acidic residues" evidence="7">
    <location>
        <begin position="34"/>
        <end position="46"/>
    </location>
</feature>
<reference evidence="9" key="2">
    <citation type="submission" date="2025-09" db="UniProtKB">
        <authorList>
            <consortium name="Ensembl"/>
        </authorList>
    </citation>
    <scope>IDENTIFICATION</scope>
</reference>
<dbReference type="PANTHER" id="PTHR15258:SF2">
    <property type="entry name" value="FIBROBLAST GROWTH FACTOR-BINDING PROTEIN 1"/>
    <property type="match status" value="1"/>
</dbReference>